<keyword evidence="1" id="KW-1133">Transmembrane helix</keyword>
<gene>
    <name evidence="2" type="ordered locus">Tcur_1065</name>
</gene>
<keyword evidence="3" id="KW-1185">Reference proteome</keyword>
<dbReference type="STRING" id="471852.Tcur_1065"/>
<keyword evidence="1" id="KW-0812">Transmembrane</keyword>
<dbReference type="Proteomes" id="UP000001918">
    <property type="component" value="Chromosome"/>
</dbReference>
<proteinExistence type="predicted"/>
<evidence type="ECO:0000313" key="3">
    <source>
        <dbReference type="Proteomes" id="UP000001918"/>
    </source>
</evidence>
<feature type="transmembrane region" description="Helical" evidence="1">
    <location>
        <begin position="20"/>
        <end position="43"/>
    </location>
</feature>
<protein>
    <recommendedName>
        <fullName evidence="4">DUF4307 domain-containing protein</fullName>
    </recommendedName>
</protein>
<dbReference type="EMBL" id="CP001738">
    <property type="protein sequence ID" value="ACY96651.1"/>
    <property type="molecule type" value="Genomic_DNA"/>
</dbReference>
<dbReference type="Pfam" id="PF14155">
    <property type="entry name" value="DUF4307"/>
    <property type="match status" value="1"/>
</dbReference>
<evidence type="ECO:0000256" key="1">
    <source>
        <dbReference type="SAM" id="Phobius"/>
    </source>
</evidence>
<keyword evidence="1" id="KW-0472">Membrane</keyword>
<reference evidence="2 3" key="1">
    <citation type="journal article" date="2011" name="Stand. Genomic Sci.">
        <title>Complete genome sequence of Thermomonospora curvata type strain (B9).</title>
        <authorList>
            <person name="Chertkov O."/>
            <person name="Sikorski J."/>
            <person name="Nolan M."/>
            <person name="Lapidus A."/>
            <person name="Lucas S."/>
            <person name="Del Rio T.G."/>
            <person name="Tice H."/>
            <person name="Cheng J.F."/>
            <person name="Goodwin L."/>
            <person name="Pitluck S."/>
            <person name="Liolios K."/>
            <person name="Ivanova N."/>
            <person name="Mavromatis K."/>
            <person name="Mikhailova N."/>
            <person name="Ovchinnikova G."/>
            <person name="Pati A."/>
            <person name="Chen A."/>
            <person name="Palaniappan K."/>
            <person name="Djao O.D."/>
            <person name="Land M."/>
            <person name="Hauser L."/>
            <person name="Chang Y.J."/>
            <person name="Jeffries C.D."/>
            <person name="Brettin T."/>
            <person name="Han C."/>
            <person name="Detter J.C."/>
            <person name="Rohde M."/>
            <person name="Goker M."/>
            <person name="Woyke T."/>
            <person name="Bristow J."/>
            <person name="Eisen J.A."/>
            <person name="Markowitz V."/>
            <person name="Hugenholtz P."/>
            <person name="Klenk H.P."/>
            <person name="Kyrpides N.C."/>
        </authorList>
    </citation>
    <scope>NUCLEOTIDE SEQUENCE [LARGE SCALE GENOMIC DNA]</scope>
    <source>
        <strain evidence="3">ATCC 19995 / DSM 43183 / JCM 3096 / KCTC 9072 / NBRC 15933 / NCIMB 10081 / Henssen B9</strain>
    </source>
</reference>
<dbReference type="HOGENOM" id="CLU_1947803_0_0_11"/>
<dbReference type="RefSeq" id="WP_012851435.1">
    <property type="nucleotide sequence ID" value="NC_013510.1"/>
</dbReference>
<accession>D1A7R2</accession>
<dbReference type="AlphaFoldDB" id="D1A7R2"/>
<dbReference type="InterPro" id="IPR025443">
    <property type="entry name" value="DUF4307"/>
</dbReference>
<evidence type="ECO:0000313" key="2">
    <source>
        <dbReference type="EMBL" id="ACY96651.1"/>
    </source>
</evidence>
<dbReference type="KEGG" id="tcu:Tcur_1065"/>
<sequence length="129" mass="13785">MSTSAGQAAGDQRPRRGGRLGLAVIGVVVAICSVGWAIVMAHVGQVPGISTQTITYRIVDDSTVEIRWQVAKPSGKPVRCVVDALDARFAPVAEQEVIVPAGRSHVERTDILRTTRRAAAARVKECRTI</sequence>
<evidence type="ECO:0008006" key="4">
    <source>
        <dbReference type="Google" id="ProtNLM"/>
    </source>
</evidence>
<name>D1A7R2_THECD</name>
<dbReference type="eggNOG" id="ENOG5033B4I">
    <property type="taxonomic scope" value="Bacteria"/>
</dbReference>
<organism evidence="2 3">
    <name type="scientific">Thermomonospora curvata (strain ATCC 19995 / DSM 43183 / JCM 3096 / KCTC 9072 / NBRC 15933 / NCIMB 10081 / Henssen B9)</name>
    <dbReference type="NCBI Taxonomy" id="471852"/>
    <lineage>
        <taxon>Bacteria</taxon>
        <taxon>Bacillati</taxon>
        <taxon>Actinomycetota</taxon>
        <taxon>Actinomycetes</taxon>
        <taxon>Streptosporangiales</taxon>
        <taxon>Thermomonosporaceae</taxon>
        <taxon>Thermomonospora</taxon>
    </lineage>
</organism>